<dbReference type="SUPFAM" id="SSF50978">
    <property type="entry name" value="WD40 repeat-like"/>
    <property type="match status" value="1"/>
</dbReference>
<dbReference type="InterPro" id="IPR001680">
    <property type="entry name" value="WD40_rpt"/>
</dbReference>
<feature type="region of interest" description="Disordered" evidence="2">
    <location>
        <begin position="247"/>
        <end position="316"/>
    </location>
</feature>
<evidence type="ECO:0000313" key="5">
    <source>
        <dbReference type="Proteomes" id="UP001230188"/>
    </source>
</evidence>
<dbReference type="InterPro" id="IPR036322">
    <property type="entry name" value="WD40_repeat_dom_sf"/>
</dbReference>
<feature type="region of interest" description="Disordered" evidence="2">
    <location>
        <begin position="931"/>
        <end position="956"/>
    </location>
</feature>
<dbReference type="InterPro" id="IPR053299">
    <property type="entry name" value="ASTRA_WD_repeat"/>
</dbReference>
<keyword evidence="5" id="KW-1185">Reference proteome</keyword>
<dbReference type="SMART" id="SM00333">
    <property type="entry name" value="TUDOR"/>
    <property type="match status" value="2"/>
</dbReference>
<feature type="domain" description="Tudor" evidence="3">
    <location>
        <begin position="4"/>
        <end position="61"/>
    </location>
</feature>
<comment type="caution">
    <text evidence="4">The sequence shown here is derived from an EMBL/GenBank/DDBJ whole genome shotgun (WGS) entry which is preliminary data.</text>
</comment>
<evidence type="ECO:0000313" key="4">
    <source>
        <dbReference type="EMBL" id="KAJ8612504.1"/>
    </source>
</evidence>
<name>A0AAD7UNN9_9STRA</name>
<feature type="repeat" description="WD" evidence="1">
    <location>
        <begin position="545"/>
        <end position="586"/>
    </location>
</feature>
<sequence>MTKKHLAPGCAVQVRYSTTPEFYPGKVEAVENERYAIAYDDGDRETGVVRRRIRLPGQKQKFVLRQGAEVDARYGKKEDVLPGRVVAVNDDGSYDVAFDQGEVVVEGLERKFIFADFTDPTLPEGTRVECRYADTPKFYPGVVKAIADDGSSYSIIYDDGDEEADVVPRRIRLAGQKQRRLLRVGEAVDARSDSGKVRPGTVTHAATRVLELDNKSHEETLYAVSFDHGEVVTDLERKYIFAEFFSDDDDDDDEAPEAPSNAQPITLPTFLGEPTPAAPRNAIDARLSGSIALDDDDRRERPIDNPGFEAPASPPIKRRYQSAIDVENSLLIIGGGGDIESSGNRASAKPALRPAGVRGCGLAAGVAFTPCGRIVAAATRSRIALWLARKGHHIGNLSGHTGRVLALKCERLADDSASPKPPRTPTILVSGGSDGMACVWRLPCETRRSKTVDDDVSDEDETVEAAWTSFSQRMARKSRAKSRNVAAGSLWDLMQPVAIHRHPHGSWVLGVDVSRRNLLATAASDGVVRIWKPLDSDDDAMVIALDGHHWYATAVAFAPGAELLASGSMDRTLRVWSYAATSSSANEQLVVESGTGASEDLSSIDRLSALGREVPIQQVPCIVLSHAEPIYSVAWTPDGTRLVAGSNGGSPHVWNYHRGAFDEHFEPTGEGHVGPVVACATISGTIATVWRIRLRISLSLNLVRAAAKAAGEIDGCRVEEILARFIDSSNNNEGASSKSADDIEMLVARSHARIDERSDIARQRTVSQSWTLQLGACEKDPMPESIVDMLEAKRFDCDDLKWTASSKGKNSILLRADCSEDAPIEWLEEVLVQVLETSGLVANVNRNVTMTRSWNVQLVDRNVTDEEFMNIVSKVDLDEDVDFCLDRREPGAILVLTVTVRVAYASIAFLDWLEEQLIDLCSQHLDKVKSLDRRRPHGHRTDHAMPSAKSPPPPPLTTRAAKREWILKPTTTDVSPEKILDLIGKAPLIDDDVTFSIEREGTSFVLCATTGPGVPMDYLEEALFYFFEETHTEVLKSIDRRREAPEPRSQEVSRTWLLTPIDDQVSAAQIQSMLDRAELDDSVTFTVRDRPVDNRVRRLELHAEERSRAAFVPFDWLEEQLLDFFENSPVIMRLTKASY</sequence>
<protein>
    <recommendedName>
        <fullName evidence="3">Tudor domain-containing protein</fullName>
    </recommendedName>
</protein>
<dbReference type="Gene3D" id="2.30.30.140">
    <property type="match status" value="3"/>
</dbReference>
<dbReference type="PROSITE" id="PS50294">
    <property type="entry name" value="WD_REPEATS_REGION"/>
    <property type="match status" value="2"/>
</dbReference>
<accession>A0AAD7UNN9</accession>
<dbReference type="PANTHER" id="PTHR44156">
    <property type="entry name" value="SUPERNUMERARY LIMBS, ISOFORM B-RELATED"/>
    <property type="match status" value="1"/>
</dbReference>
<reference evidence="4" key="1">
    <citation type="submission" date="2023-01" db="EMBL/GenBank/DDBJ databases">
        <title>Metagenome sequencing of chrysophaentin producing Chrysophaeum taylorii.</title>
        <authorList>
            <person name="Davison J."/>
            <person name="Bewley C."/>
        </authorList>
    </citation>
    <scope>NUCLEOTIDE SEQUENCE</scope>
    <source>
        <strain evidence="4">NIES-1699</strain>
    </source>
</reference>
<proteinExistence type="predicted"/>
<keyword evidence="1" id="KW-0853">WD repeat</keyword>
<evidence type="ECO:0000256" key="2">
    <source>
        <dbReference type="SAM" id="MobiDB-lite"/>
    </source>
</evidence>
<dbReference type="SMART" id="SM00320">
    <property type="entry name" value="WD40"/>
    <property type="match status" value="4"/>
</dbReference>
<dbReference type="EMBL" id="JAQMWT010000047">
    <property type="protein sequence ID" value="KAJ8612504.1"/>
    <property type="molecule type" value="Genomic_DNA"/>
</dbReference>
<dbReference type="Gene3D" id="2.130.10.10">
    <property type="entry name" value="YVTN repeat-like/Quinoprotein amine dehydrogenase"/>
    <property type="match status" value="3"/>
</dbReference>
<dbReference type="PROSITE" id="PS50082">
    <property type="entry name" value="WD_REPEATS_2"/>
    <property type="match status" value="2"/>
</dbReference>
<evidence type="ECO:0000256" key="1">
    <source>
        <dbReference type="PROSITE-ProRule" id="PRU00221"/>
    </source>
</evidence>
<dbReference type="Pfam" id="PF00400">
    <property type="entry name" value="WD40"/>
    <property type="match status" value="3"/>
</dbReference>
<feature type="repeat" description="WD" evidence="1">
    <location>
        <begin position="623"/>
        <end position="655"/>
    </location>
</feature>
<evidence type="ECO:0000259" key="3">
    <source>
        <dbReference type="SMART" id="SM00333"/>
    </source>
</evidence>
<dbReference type="Proteomes" id="UP001230188">
    <property type="component" value="Unassembled WGS sequence"/>
</dbReference>
<dbReference type="InterPro" id="IPR002999">
    <property type="entry name" value="Tudor"/>
</dbReference>
<dbReference type="CDD" id="cd04508">
    <property type="entry name" value="Tudor_SF"/>
    <property type="match status" value="3"/>
</dbReference>
<feature type="domain" description="Tudor" evidence="3">
    <location>
        <begin position="120"/>
        <end position="179"/>
    </location>
</feature>
<dbReference type="InterPro" id="IPR015943">
    <property type="entry name" value="WD40/YVTN_repeat-like_dom_sf"/>
</dbReference>
<feature type="compositionally biased region" description="Acidic residues" evidence="2">
    <location>
        <begin position="247"/>
        <end position="256"/>
    </location>
</feature>
<feature type="compositionally biased region" description="Basic and acidic residues" evidence="2">
    <location>
        <begin position="931"/>
        <end position="943"/>
    </location>
</feature>
<organism evidence="4 5">
    <name type="scientific">Chrysophaeum taylorii</name>
    <dbReference type="NCBI Taxonomy" id="2483200"/>
    <lineage>
        <taxon>Eukaryota</taxon>
        <taxon>Sar</taxon>
        <taxon>Stramenopiles</taxon>
        <taxon>Ochrophyta</taxon>
        <taxon>Pelagophyceae</taxon>
        <taxon>Pelagomonadales</taxon>
        <taxon>Pelagomonadaceae</taxon>
        <taxon>Chrysophaeum</taxon>
    </lineage>
</organism>
<dbReference type="AlphaFoldDB" id="A0AAD7UNN9"/>
<gene>
    <name evidence="4" type="ORF">CTAYLR_003689</name>
</gene>